<feature type="compositionally biased region" description="Basic and acidic residues" evidence="1">
    <location>
        <begin position="53"/>
        <end position="83"/>
    </location>
</feature>
<feature type="region of interest" description="Disordered" evidence="1">
    <location>
        <begin position="40"/>
        <end position="147"/>
    </location>
</feature>
<accession>A0AAV4EMI0</accession>
<feature type="compositionally biased region" description="Basic and acidic residues" evidence="1">
    <location>
        <begin position="793"/>
        <end position="804"/>
    </location>
</feature>
<organism evidence="2 3">
    <name type="scientific">Elysia marginata</name>
    <dbReference type="NCBI Taxonomy" id="1093978"/>
    <lineage>
        <taxon>Eukaryota</taxon>
        <taxon>Metazoa</taxon>
        <taxon>Spiralia</taxon>
        <taxon>Lophotrochozoa</taxon>
        <taxon>Mollusca</taxon>
        <taxon>Gastropoda</taxon>
        <taxon>Heterobranchia</taxon>
        <taxon>Euthyneura</taxon>
        <taxon>Panpulmonata</taxon>
        <taxon>Sacoglossa</taxon>
        <taxon>Placobranchoidea</taxon>
        <taxon>Plakobranchidae</taxon>
        <taxon>Elysia</taxon>
    </lineage>
</organism>
<evidence type="ECO:0000256" key="1">
    <source>
        <dbReference type="SAM" id="MobiDB-lite"/>
    </source>
</evidence>
<dbReference type="InterPro" id="IPR028257">
    <property type="entry name" value="CEP126"/>
</dbReference>
<dbReference type="GO" id="GO:0030496">
    <property type="term" value="C:midbody"/>
    <property type="evidence" value="ECO:0007669"/>
    <property type="project" value="TreeGrafter"/>
</dbReference>
<feature type="compositionally biased region" description="Polar residues" evidence="1">
    <location>
        <begin position="703"/>
        <end position="726"/>
    </location>
</feature>
<feature type="region of interest" description="Disordered" evidence="1">
    <location>
        <begin position="383"/>
        <end position="404"/>
    </location>
</feature>
<feature type="compositionally biased region" description="Polar residues" evidence="1">
    <location>
        <begin position="913"/>
        <end position="937"/>
    </location>
</feature>
<feature type="region of interest" description="Disordered" evidence="1">
    <location>
        <begin position="425"/>
        <end position="444"/>
    </location>
</feature>
<feature type="region of interest" description="Disordered" evidence="1">
    <location>
        <begin position="876"/>
        <end position="967"/>
    </location>
</feature>
<feature type="region of interest" description="Disordered" evidence="1">
    <location>
        <begin position="738"/>
        <end position="862"/>
    </location>
</feature>
<dbReference type="Pfam" id="PF15352">
    <property type="entry name" value="K1377"/>
    <property type="match status" value="1"/>
</dbReference>
<feature type="compositionally biased region" description="Polar residues" evidence="1">
    <location>
        <begin position="238"/>
        <end position="249"/>
    </location>
</feature>
<reference evidence="2 3" key="1">
    <citation type="journal article" date="2021" name="Elife">
        <title>Chloroplast acquisition without the gene transfer in kleptoplastic sea slugs, Plakobranchus ocellatus.</title>
        <authorList>
            <person name="Maeda T."/>
            <person name="Takahashi S."/>
            <person name="Yoshida T."/>
            <person name="Shimamura S."/>
            <person name="Takaki Y."/>
            <person name="Nagai Y."/>
            <person name="Toyoda A."/>
            <person name="Suzuki Y."/>
            <person name="Arimoto A."/>
            <person name="Ishii H."/>
            <person name="Satoh N."/>
            <person name="Nishiyama T."/>
            <person name="Hasebe M."/>
            <person name="Maruyama T."/>
            <person name="Minagawa J."/>
            <person name="Obokata J."/>
            <person name="Shigenobu S."/>
        </authorList>
    </citation>
    <scope>NUCLEOTIDE SEQUENCE [LARGE SCALE GENOMIC DNA]</scope>
</reference>
<feature type="region of interest" description="Disordered" evidence="1">
    <location>
        <begin position="235"/>
        <end position="287"/>
    </location>
</feature>
<feature type="compositionally biased region" description="Basic and acidic residues" evidence="1">
    <location>
        <begin position="127"/>
        <end position="147"/>
    </location>
</feature>
<feature type="region of interest" description="Disordered" evidence="1">
    <location>
        <begin position="1440"/>
        <end position="1474"/>
    </location>
</feature>
<dbReference type="EMBL" id="BMAT01000221">
    <property type="protein sequence ID" value="GFR62039.1"/>
    <property type="molecule type" value="Genomic_DNA"/>
</dbReference>
<sequence length="1474" mass="160590">MDSRLLAGAYSQHYRALEDQKNFVTTDKLDSIARAKKLSLETNKRRRSQAQKRKIEALREEKRRHEILSKRREEQKQATEKYQRSHIPPSARQHSGRRSPRRPGGGQTLEDALRLIRGSPRHSRPGSARDRIMSPRKENEDPFEKSYFEKRGHHITRPGSGRTGHQIDQHARAELMDHSLQNFTSSKTLFEQQLEQQQSLLLKQQQQSLRDFDNAVKREIDSDLSKYEGLAGEDENKFLNSDDSCSSADSLEDSKENGSLRLDHLTNDIQNSTGPASKTSGNHVTSVTGKFTENDEKHVQVSKYPDPKQQPYAQFYLHSSSKTYNGTHTPLNLDMTPSATYQGTSKAHDSHGTSADVLRAQNQAISDICKMDSQLGQQFKKDEVTHTGHEQPNSQSQFSTAPLKQFSTDSLESVSSVSTVSLVKAPDPYSHHQPSAISATETKSASSQMAWVSLPVKSEGVSAISEAKISSHNTDTGMEAYNPRYASAISLSIWPGQTGNAPVSSVTQTSSISTVTTISASNNSVYGGRSTTTPGTSYPISGLVPRNASYASTFSSDMMKSDAVLKSGIVGSGLTSTNQVTLQKEGGPNNTSEMDMNWQDLQYPLIHDANRGASQAQTHSFGQQQQSLVNTSTTVSSYSQSSYLPSQAAQSQTIKQPYENVQQHYQQILKQRYPSLPDHQKIHQFLHGQQQQRQQQKQFQVPEYQQQQSTSQMTVHSSPGLTSTVSAQGIPVPAVRTIFPHQRPPVPRTEATEASTVSPTATNKETVAGEQPTYSQPACGEAHENKQSSVPGREQEATDVEAPRIKGILKASPAPTPQQPSAKVGGHPRDSLELMRLQGDKKGKKKSVRFAEDTTKEPSHVMKESAGTGNMVITNSGTPVQKPPVSRPASARVVSSTPKTETAVGRVARATSAGATRQMTVVPSQASSRNVQFSSGPAQADDEQSATSFPDSQNLPTAIPPSPQHSVINRPKAAAHIIISSPEHHTSGEKSSVGAAMASPTSAARGASVAHKSILDSKVKNINNPHALSSRMPVKIPASAPSVSVYHVARAGEENLNNEYQGQHQQQFYTMDNGGYVITHGSDGTIPQEQRQRFREPSPASKRVPISNSVVTRTSIVPASTKISIPQTNMGTPSYSTSMAGGDGRGNGVASGPVYDENGMRIDRTPTDEEITWLWDKVRNCLNKEDPGNADSNTPQTNGVAGGGGVGMDPGRQPPTMSTKLIDGASLGFGMNASSGANGLRVGTGFFQPQHSPAVQNNKVRPALQQQGSYLRRYGLLKQRRVSSATGPSSAPAQPPVQRASSAIHARQHHQASVNTPSSQQVDQDGPQPIAQAYMPQDGVSESTAAFIMAERLAKQSLSDSHIQSAMQDAQFKQEMHNTRSTRLPVNKGAHSALSIEEQNLLASLDKLNERLRAADTHYTGTVQYHQPYQAHLPGFRGVTENRRNHTLPSPRSLTQAQQRAQSARIRQQTRQYR</sequence>
<dbReference type="GO" id="GO:0007052">
    <property type="term" value="P:mitotic spindle organization"/>
    <property type="evidence" value="ECO:0007669"/>
    <property type="project" value="InterPro"/>
</dbReference>
<feature type="compositionally biased region" description="Low complexity" evidence="1">
    <location>
        <begin position="687"/>
        <end position="700"/>
    </location>
</feature>
<comment type="caution">
    <text evidence="2">The sequence shown here is derived from an EMBL/GenBank/DDBJ whole genome shotgun (WGS) entry which is preliminary data.</text>
</comment>
<feature type="compositionally biased region" description="Low complexity" evidence="1">
    <location>
        <begin position="1452"/>
        <end position="1474"/>
    </location>
</feature>
<feature type="compositionally biased region" description="Low complexity" evidence="1">
    <location>
        <begin position="887"/>
        <end position="896"/>
    </location>
</feature>
<dbReference type="GO" id="GO:0031122">
    <property type="term" value="P:cytoplasmic microtubule organization"/>
    <property type="evidence" value="ECO:0007669"/>
    <property type="project" value="InterPro"/>
</dbReference>
<keyword evidence="3" id="KW-1185">Reference proteome</keyword>
<dbReference type="GO" id="GO:0005813">
    <property type="term" value="C:centrosome"/>
    <property type="evidence" value="ECO:0007669"/>
    <property type="project" value="InterPro"/>
</dbReference>
<dbReference type="PANTHER" id="PTHR31191:SF4">
    <property type="entry name" value="CENTROSOMAL PROTEIN OF 126 KDA"/>
    <property type="match status" value="1"/>
</dbReference>
<feature type="compositionally biased region" description="Polar residues" evidence="1">
    <location>
        <begin position="945"/>
        <end position="956"/>
    </location>
</feature>
<feature type="compositionally biased region" description="Basic and acidic residues" evidence="1">
    <location>
        <begin position="827"/>
        <end position="841"/>
    </location>
</feature>
<protein>
    <submittedName>
        <fullName evidence="2">Centrosomal protein of 126 kDa</fullName>
    </submittedName>
</protein>
<dbReference type="Proteomes" id="UP000762676">
    <property type="component" value="Unassembled WGS sequence"/>
</dbReference>
<dbReference type="GO" id="GO:1905515">
    <property type="term" value="P:non-motile cilium assembly"/>
    <property type="evidence" value="ECO:0007669"/>
    <property type="project" value="InterPro"/>
</dbReference>
<evidence type="ECO:0000313" key="2">
    <source>
        <dbReference type="EMBL" id="GFR62039.1"/>
    </source>
</evidence>
<feature type="compositionally biased region" description="Polar residues" evidence="1">
    <location>
        <begin position="1282"/>
        <end position="1292"/>
    </location>
</feature>
<feature type="region of interest" description="Disordered" evidence="1">
    <location>
        <begin position="1280"/>
        <end position="1333"/>
    </location>
</feature>
<feature type="compositionally biased region" description="Basic and acidic residues" evidence="1">
    <location>
        <begin position="849"/>
        <end position="862"/>
    </location>
</feature>
<feature type="compositionally biased region" description="Polar residues" evidence="1">
    <location>
        <begin position="1311"/>
        <end position="1323"/>
    </location>
</feature>
<feature type="compositionally biased region" description="Polar residues" evidence="1">
    <location>
        <begin position="752"/>
        <end position="765"/>
    </location>
</feature>
<proteinExistence type="predicted"/>
<gene>
    <name evidence="2" type="ORF">ElyMa_000120200</name>
</gene>
<name>A0AAV4EMI0_9GAST</name>
<feature type="compositionally biased region" description="Polar residues" evidence="1">
    <location>
        <begin position="267"/>
        <end position="287"/>
    </location>
</feature>
<feature type="region of interest" description="Disordered" evidence="1">
    <location>
        <begin position="1184"/>
        <end position="1214"/>
    </location>
</feature>
<dbReference type="PANTHER" id="PTHR31191">
    <property type="entry name" value="CENTROSOMAL PROTEIN CEP126"/>
    <property type="match status" value="1"/>
</dbReference>
<evidence type="ECO:0000313" key="3">
    <source>
        <dbReference type="Proteomes" id="UP000762676"/>
    </source>
</evidence>
<feature type="compositionally biased region" description="Basic and acidic residues" evidence="1">
    <location>
        <begin position="252"/>
        <end position="266"/>
    </location>
</feature>
<dbReference type="GO" id="GO:0097546">
    <property type="term" value="C:ciliary base"/>
    <property type="evidence" value="ECO:0007669"/>
    <property type="project" value="InterPro"/>
</dbReference>
<feature type="compositionally biased region" description="Polar residues" evidence="1">
    <location>
        <begin position="432"/>
        <end position="444"/>
    </location>
</feature>
<feature type="region of interest" description="Disordered" evidence="1">
    <location>
        <begin position="687"/>
        <end position="726"/>
    </location>
</feature>
<feature type="compositionally biased region" description="Polar residues" evidence="1">
    <location>
        <begin position="390"/>
        <end position="404"/>
    </location>
</feature>